<dbReference type="CDD" id="cd04301">
    <property type="entry name" value="NAT_SF"/>
    <property type="match status" value="1"/>
</dbReference>
<organism evidence="4 5">
    <name type="scientific">Mucilaginibacter gilvus</name>
    <dbReference type="NCBI Taxonomy" id="2305909"/>
    <lineage>
        <taxon>Bacteria</taxon>
        <taxon>Pseudomonadati</taxon>
        <taxon>Bacteroidota</taxon>
        <taxon>Sphingobacteriia</taxon>
        <taxon>Sphingobacteriales</taxon>
        <taxon>Sphingobacteriaceae</taxon>
        <taxon>Mucilaginibacter</taxon>
    </lineage>
</organism>
<dbReference type="InterPro" id="IPR016181">
    <property type="entry name" value="Acyl_CoA_acyltransferase"/>
</dbReference>
<reference evidence="4 5" key="1">
    <citation type="submission" date="2019-01" db="EMBL/GenBank/DDBJ databases">
        <title>Mucilaginibacter antarcticum sp. nov., isolated from antarctic soil.</title>
        <authorList>
            <person name="Yan Y.-Q."/>
            <person name="Du Z.-J."/>
        </authorList>
    </citation>
    <scope>NUCLEOTIDE SEQUENCE [LARGE SCALE GENOMIC DNA]</scope>
    <source>
        <strain evidence="4 5">F01003</strain>
    </source>
</reference>
<evidence type="ECO:0000259" key="3">
    <source>
        <dbReference type="PROSITE" id="PS51186"/>
    </source>
</evidence>
<name>A0A3S3W8S9_9SPHI</name>
<dbReference type="Pfam" id="PF00583">
    <property type="entry name" value="Acetyltransf_1"/>
    <property type="match status" value="1"/>
</dbReference>
<keyword evidence="1 4" id="KW-0808">Transferase</keyword>
<dbReference type="AlphaFoldDB" id="A0A3S3W8S9"/>
<evidence type="ECO:0000256" key="1">
    <source>
        <dbReference type="ARBA" id="ARBA00022679"/>
    </source>
</evidence>
<accession>A0A3S3W8S9</accession>
<protein>
    <submittedName>
        <fullName evidence="4">GNAT family N-acetyltransferase</fullName>
    </submittedName>
</protein>
<feature type="domain" description="N-acetyltransferase" evidence="3">
    <location>
        <begin position="2"/>
        <end position="162"/>
    </location>
</feature>
<evidence type="ECO:0000256" key="2">
    <source>
        <dbReference type="ARBA" id="ARBA00023315"/>
    </source>
</evidence>
<dbReference type="InterPro" id="IPR050832">
    <property type="entry name" value="Bact_Acetyltransf"/>
</dbReference>
<keyword evidence="2" id="KW-0012">Acyltransferase</keyword>
<dbReference type="PANTHER" id="PTHR43877">
    <property type="entry name" value="AMINOALKYLPHOSPHONATE N-ACETYLTRANSFERASE-RELATED-RELATED"/>
    <property type="match status" value="1"/>
</dbReference>
<sequence>MSTITTATTTDIPELTMLINSAYRGETSLKGWTTEGHMIDGQRIGPDDLMEQMTDPDAAILKHTDDNGAITGCVYLKKQNEKVYLGTLTVSPLLQAQGIGRKLLAAGEEYAREIGIHTIVMTVITVRTELIAWYERRGYQKTGEIVPLDIPERFGVLKQPLDMFKLEKVV</sequence>
<dbReference type="InterPro" id="IPR000182">
    <property type="entry name" value="GNAT_dom"/>
</dbReference>
<dbReference type="PROSITE" id="PS51186">
    <property type="entry name" value="GNAT"/>
    <property type="match status" value="1"/>
</dbReference>
<dbReference type="EMBL" id="SBIW01000006">
    <property type="protein sequence ID" value="RWY51070.1"/>
    <property type="molecule type" value="Genomic_DNA"/>
</dbReference>
<dbReference type="Gene3D" id="3.40.630.30">
    <property type="match status" value="1"/>
</dbReference>
<gene>
    <name evidence="4" type="ORF">EPL05_13455</name>
</gene>
<proteinExistence type="predicted"/>
<dbReference type="GO" id="GO:0016747">
    <property type="term" value="F:acyltransferase activity, transferring groups other than amino-acyl groups"/>
    <property type="evidence" value="ECO:0007669"/>
    <property type="project" value="InterPro"/>
</dbReference>
<comment type="caution">
    <text evidence="4">The sequence shown here is derived from an EMBL/GenBank/DDBJ whole genome shotgun (WGS) entry which is preliminary data.</text>
</comment>
<dbReference type="SUPFAM" id="SSF55729">
    <property type="entry name" value="Acyl-CoA N-acyltransferases (Nat)"/>
    <property type="match status" value="1"/>
</dbReference>
<dbReference type="Proteomes" id="UP000286701">
    <property type="component" value="Unassembled WGS sequence"/>
</dbReference>
<dbReference type="RefSeq" id="WP_128534489.1">
    <property type="nucleotide sequence ID" value="NZ_SBIW01000006.1"/>
</dbReference>
<evidence type="ECO:0000313" key="5">
    <source>
        <dbReference type="Proteomes" id="UP000286701"/>
    </source>
</evidence>
<keyword evidence="5" id="KW-1185">Reference proteome</keyword>
<evidence type="ECO:0000313" key="4">
    <source>
        <dbReference type="EMBL" id="RWY51070.1"/>
    </source>
</evidence>
<dbReference type="OrthoDB" id="9796381at2"/>